<sequence>MTAPVTASGFQRNYSSALDALRMLAQRDLLSWWNQTAHMAYTDQRRLMSEPFLAIVQTYGEQAAYAAADYLFQSRSLDELLAGLEYPEVAAPVAFEQAQASYRYAMWLEELTEEPEAKALALKKLMGVTQRLITEPARKTVEMGVEKAGTRYARVPEPGACEFCLMLASRGAAYSHDTVMFELGKYHDNCRCVGIEVHDHAPLPRVNQELEVAWREATKGRSDQMVAWSEYLSKRKKALQAT</sequence>
<evidence type="ECO:0000313" key="1">
    <source>
        <dbReference type="EMBL" id="QPR30016.1"/>
    </source>
</evidence>
<gene>
    <name evidence="1" type="ORF">I6G95_07085</name>
    <name evidence="2" type="ORF">I6H48_07660</name>
</gene>
<evidence type="ECO:0000313" key="4">
    <source>
        <dbReference type="Proteomes" id="UP000595198"/>
    </source>
</evidence>
<evidence type="ECO:0008006" key="5">
    <source>
        <dbReference type="Google" id="ProtNLM"/>
    </source>
</evidence>
<dbReference type="EMBL" id="CP066023">
    <property type="protein sequence ID" value="QQB81855.1"/>
    <property type="molecule type" value="Genomic_DNA"/>
</dbReference>
<proteinExistence type="predicted"/>
<protein>
    <recommendedName>
        <fullName evidence="5">Phage protein</fullName>
    </recommendedName>
</protein>
<dbReference type="EMBL" id="CP065628">
    <property type="protein sequence ID" value="QPR30016.1"/>
    <property type="molecule type" value="Genomic_DNA"/>
</dbReference>
<accession>A0AB37G5N2</accession>
<dbReference type="RefSeq" id="WP_197914200.1">
    <property type="nucleotide sequence ID" value="NZ_CP065628.1"/>
</dbReference>
<dbReference type="Pfam" id="PF25310">
    <property type="entry name" value="VG15"/>
    <property type="match status" value="1"/>
</dbReference>
<dbReference type="InterPro" id="IPR057369">
    <property type="entry name" value="VG15"/>
</dbReference>
<name>A0AB37G5N2_CORAY</name>
<dbReference type="Proteomes" id="UP000595198">
    <property type="component" value="Chromosome"/>
</dbReference>
<evidence type="ECO:0000313" key="3">
    <source>
        <dbReference type="Proteomes" id="UP000594774"/>
    </source>
</evidence>
<dbReference type="AlphaFoldDB" id="A0AB37G5N2"/>
<organism evidence="1 3">
    <name type="scientific">Corynebacterium amycolatum</name>
    <dbReference type="NCBI Taxonomy" id="43765"/>
    <lineage>
        <taxon>Bacteria</taxon>
        <taxon>Bacillati</taxon>
        <taxon>Actinomycetota</taxon>
        <taxon>Actinomycetes</taxon>
        <taxon>Mycobacteriales</taxon>
        <taxon>Corynebacteriaceae</taxon>
        <taxon>Corynebacterium</taxon>
    </lineage>
</organism>
<reference evidence="3 4" key="1">
    <citation type="submission" date="2020-12" db="EMBL/GenBank/DDBJ databases">
        <title>FDA dAtabase for Regulatory Grade micrObial Sequences (FDA-ARGOS): Supporting development and validation of Infectious Disease Dx tests.</title>
        <authorList>
            <person name="Sproer C."/>
            <person name="Gronow S."/>
            <person name="Severitt S."/>
            <person name="Schroder I."/>
            <person name="Tallon L."/>
            <person name="Sadzewicz L."/>
            <person name="Zhao X."/>
            <person name="Boylan J."/>
            <person name="Ott S."/>
            <person name="Bowen H."/>
            <person name="Vavikolanu K."/>
            <person name="Mehta A."/>
            <person name="Aluvathingal J."/>
            <person name="Nadendla S."/>
            <person name="Lowell S."/>
            <person name="Myers T."/>
            <person name="Yan Y."/>
            <person name="Sichtig H."/>
        </authorList>
    </citation>
    <scope>NUCLEOTIDE SEQUENCE [LARGE SCALE GENOMIC DNA]</scope>
    <source>
        <strain evidence="1 3">FDAARGOS_938</strain>
        <strain evidence="2 4">FDAARGOS_991</strain>
    </source>
</reference>
<keyword evidence="4" id="KW-1185">Reference proteome</keyword>
<dbReference type="Proteomes" id="UP000594774">
    <property type="component" value="Chromosome"/>
</dbReference>
<evidence type="ECO:0000313" key="2">
    <source>
        <dbReference type="EMBL" id="QQB81855.1"/>
    </source>
</evidence>